<evidence type="ECO:0000313" key="6">
    <source>
        <dbReference type="Proteomes" id="UP000271624"/>
    </source>
</evidence>
<dbReference type="Pfam" id="PF00931">
    <property type="entry name" value="NB-ARC"/>
    <property type="match status" value="1"/>
</dbReference>
<dbReference type="InterPro" id="IPR027417">
    <property type="entry name" value="P-loop_NTPase"/>
</dbReference>
<dbReference type="GO" id="GO:0005829">
    <property type="term" value="C:cytosol"/>
    <property type="evidence" value="ECO:0007669"/>
    <property type="project" value="UniProtKB-ARBA"/>
</dbReference>
<dbReference type="CDD" id="cd06170">
    <property type="entry name" value="LuxR_C_like"/>
    <property type="match status" value="1"/>
</dbReference>
<dbReference type="PANTHER" id="PTHR19848">
    <property type="entry name" value="WD40 REPEAT PROTEIN"/>
    <property type="match status" value="1"/>
</dbReference>
<dbReference type="Gene3D" id="1.10.10.10">
    <property type="entry name" value="Winged helix-like DNA-binding domain superfamily/Winged helix DNA-binding domain"/>
    <property type="match status" value="1"/>
</dbReference>
<reference evidence="5" key="2">
    <citation type="journal article" date="2019" name="Genome Biol. Evol.">
        <title>Day and night: Metabolic profiles and evolutionary relationships of six axenic non-marine cyanobacteria.</title>
        <authorList>
            <person name="Will S.E."/>
            <person name="Henke P."/>
            <person name="Boedeker C."/>
            <person name="Huang S."/>
            <person name="Brinkmann H."/>
            <person name="Rohde M."/>
            <person name="Jarek M."/>
            <person name="Friedl T."/>
            <person name="Seufert S."/>
            <person name="Schumacher M."/>
            <person name="Overmann J."/>
            <person name="Neumann-Schaal M."/>
            <person name="Petersen J."/>
        </authorList>
    </citation>
    <scope>NUCLEOTIDE SEQUENCE [LARGE SCALE GENOMIC DNA]</scope>
    <source>
        <strain evidence="5">PCC 7102</strain>
    </source>
</reference>
<dbReference type="PROSITE" id="PS50082">
    <property type="entry name" value="WD_REPEATS_2"/>
    <property type="match status" value="13"/>
</dbReference>
<sequence>MDENIKQIFDKLTPRRKEVLQMVLVGESDDAIANVLSIKPATVRKYLERLYQAFGVSKRVELLTLFSHYDKEFPVYDVSEFLPVVSKTRLDLGEAPSTQNFYGRQNELETLKYWIIETHCRVVTLLGMGGLGKTTLSVKLIELLNDFESPQFDFIIWRSLREAPKLEKILVDCIKFFSDQKEIKIKGNVSDISILIEYMRKSRCLIVLDNFESILDTEQNVGLYRKEYQDYNVLIKRISESFHQSCLVITSRIKPEYIAVQEGEHLPIRSLLLPGLIEDEGLNILEDKGLIGSKKAMLDLVQLYSGNPLALKIVSTFIKDLFSGDIDEFIEQGLTAFVGIESLLDGQFNNLSDIEKKVLYWLAINREPVKIKDLFDEIVDKPVFFDLVDSLEKLKTRSLIETVDGKFTLQNVVMEYMIALLIRQVSEEIKTGEYDLLNQYALIEATAKDYIRNRQIEVILEPICQSISASEINLKLVEALEKAKDKLTNYAVGNIINLLLYKDYDLSGLDLSNLTIWQAYLRGAKLCNVNFTNSDLNKSRFTESFGTVLSLASSPVDSIWAMGDTKSIIRVRYSEGQQWITMEGHTNWVRSIAFSSNGKILASASDDKTVMLWDTSTGQCLKTLKGHQQRVWSVAISPNCNIIASASEDKTIRLWRLDTGEYKVLEKHVNWVRCVAFSPDGNILASGSSDKSVILWDATSGEYLKTLQAHTARVRSIAFSQDGKILASSSDDSKIILWDVESSKELKTLIGHKSWVRSVAFHSKRNLLASAGEDCDVVIWNVSTGKRKNILRGHTARVWCVTFCGEDCETLISSSDDKTVKIWDVDTGECLKTFQGHTNWSWSVGFSSDGILVSGDEDQTIKIWDTNTGELTKTLEAHQNRIRAIAVSPSGSNNTIIASGSDDKTIKLWDIKSGNLINTFTDHPDRVLSIAFSPDGKNLVSAGDDKLVRVWNVESGKLRKTTERHNSWIWSVTFSPDGFRVASGSEDKTIKLWNANTLECIQTLKGHNDWVRSVKFHPNGKILASGSEDKTVKLWDVTTGNEIRTLKVSIGWVRSIAFSPDGRFLAVSGGSANLEIWDITTNEIYKTLPGHRERLWSVAFSPDGQTLASSSEDGNIALWDVTTGQQLYSLRAPRLYEGLNITGVVNLTKAQINTLKTLGAIKEDE</sequence>
<dbReference type="PRINTS" id="PR00320">
    <property type="entry name" value="GPROTEINBRPT"/>
</dbReference>
<evidence type="ECO:0000313" key="5">
    <source>
        <dbReference type="EMBL" id="RUT07788.1"/>
    </source>
</evidence>
<dbReference type="PROSITE" id="PS50043">
    <property type="entry name" value="HTH_LUXR_2"/>
    <property type="match status" value="1"/>
</dbReference>
<feature type="repeat" description="WD" evidence="3">
    <location>
        <begin position="1004"/>
        <end position="1045"/>
    </location>
</feature>
<dbReference type="Pfam" id="PF00805">
    <property type="entry name" value="Pentapeptide"/>
    <property type="match status" value="1"/>
</dbReference>
<dbReference type="SUPFAM" id="SSF50998">
    <property type="entry name" value="Quinoprotein alcohol dehydrogenase-like"/>
    <property type="match status" value="2"/>
</dbReference>
<dbReference type="PROSITE" id="PS00678">
    <property type="entry name" value="WD_REPEATS_1"/>
    <property type="match status" value="11"/>
</dbReference>
<reference evidence="5" key="1">
    <citation type="submission" date="2018-12" db="EMBL/GenBank/DDBJ databases">
        <authorList>
            <person name="Will S."/>
            <person name="Neumann-Schaal M."/>
            <person name="Henke P."/>
        </authorList>
    </citation>
    <scope>NUCLEOTIDE SEQUENCE</scope>
    <source>
        <strain evidence="5">PCC 7102</strain>
    </source>
</reference>
<evidence type="ECO:0000256" key="3">
    <source>
        <dbReference type="PROSITE-ProRule" id="PRU00221"/>
    </source>
</evidence>
<dbReference type="InterPro" id="IPR015943">
    <property type="entry name" value="WD40/YVTN_repeat-like_dom_sf"/>
</dbReference>
<feature type="repeat" description="WD" evidence="3">
    <location>
        <begin position="624"/>
        <end position="665"/>
    </location>
</feature>
<feature type="repeat" description="WD" evidence="3">
    <location>
        <begin position="920"/>
        <end position="961"/>
    </location>
</feature>
<feature type="repeat" description="WD" evidence="3">
    <location>
        <begin position="1053"/>
        <end position="1087"/>
    </location>
</feature>
<dbReference type="Pfam" id="PF23414">
    <property type="entry name" value="Beta-prop_EML_2"/>
    <property type="match status" value="2"/>
</dbReference>
<dbReference type="SUPFAM" id="SSF141571">
    <property type="entry name" value="Pentapeptide repeat-like"/>
    <property type="match status" value="1"/>
</dbReference>
<dbReference type="CDD" id="cd00200">
    <property type="entry name" value="WD40"/>
    <property type="match status" value="3"/>
</dbReference>
<feature type="repeat" description="WD" evidence="3">
    <location>
        <begin position="1088"/>
        <end position="1129"/>
    </location>
</feature>
<dbReference type="SUPFAM" id="SSF52540">
    <property type="entry name" value="P-loop containing nucleoside triphosphate hydrolases"/>
    <property type="match status" value="1"/>
</dbReference>
<feature type="repeat" description="WD" evidence="3">
    <location>
        <begin position="962"/>
        <end position="1003"/>
    </location>
</feature>
<dbReference type="InterPro" id="IPR002182">
    <property type="entry name" value="NB-ARC"/>
</dbReference>
<feature type="repeat" description="WD" evidence="3">
    <location>
        <begin position="791"/>
        <end position="833"/>
    </location>
</feature>
<dbReference type="SMART" id="SM00421">
    <property type="entry name" value="HTH_LUXR"/>
    <property type="match status" value="1"/>
</dbReference>
<dbReference type="PRINTS" id="PR00364">
    <property type="entry name" value="DISEASERSIST"/>
</dbReference>
<dbReference type="PROSITE" id="PS50294">
    <property type="entry name" value="WD_REPEATS_REGION"/>
    <property type="match status" value="13"/>
</dbReference>
<feature type="repeat" description="WD" evidence="3">
    <location>
        <begin position="834"/>
        <end position="874"/>
    </location>
</feature>
<dbReference type="InterPro" id="IPR000792">
    <property type="entry name" value="Tscrpt_reg_LuxR_C"/>
</dbReference>
<dbReference type="Gene3D" id="2.160.20.80">
    <property type="entry name" value="E3 ubiquitin-protein ligase SopA"/>
    <property type="match status" value="1"/>
</dbReference>
<gene>
    <name evidence="5" type="ORF">DSM106972_020480</name>
</gene>
<dbReference type="GO" id="GO:0003677">
    <property type="term" value="F:DNA binding"/>
    <property type="evidence" value="ECO:0007669"/>
    <property type="project" value="InterPro"/>
</dbReference>
<feature type="domain" description="HTH luxR-type" evidence="4">
    <location>
        <begin position="5"/>
        <end position="70"/>
    </location>
</feature>
<feature type="repeat" description="WD" evidence="3">
    <location>
        <begin position="875"/>
        <end position="919"/>
    </location>
</feature>
<feature type="repeat" description="WD" evidence="3">
    <location>
        <begin position="707"/>
        <end position="748"/>
    </location>
</feature>
<evidence type="ECO:0000256" key="1">
    <source>
        <dbReference type="ARBA" id="ARBA00022574"/>
    </source>
</evidence>
<feature type="repeat" description="WD" evidence="3">
    <location>
        <begin position="749"/>
        <end position="790"/>
    </location>
</feature>
<dbReference type="InterPro" id="IPR020472">
    <property type="entry name" value="WD40_PAC1"/>
</dbReference>
<accession>A0A433VNT2</accession>
<dbReference type="InterPro" id="IPR011047">
    <property type="entry name" value="Quinoprotein_ADH-like_sf"/>
</dbReference>
<dbReference type="OrthoDB" id="414967at2"/>
<dbReference type="InterPro" id="IPR016032">
    <property type="entry name" value="Sig_transdc_resp-reg_C-effctor"/>
</dbReference>
<dbReference type="RefSeq" id="WP_127080647.1">
    <property type="nucleotide sequence ID" value="NZ_RSCL01000004.1"/>
</dbReference>
<dbReference type="SMART" id="SM00320">
    <property type="entry name" value="WD40"/>
    <property type="match status" value="13"/>
</dbReference>
<evidence type="ECO:0000259" key="4">
    <source>
        <dbReference type="PROSITE" id="PS50043"/>
    </source>
</evidence>
<feature type="repeat" description="WD" evidence="3">
    <location>
        <begin position="665"/>
        <end position="706"/>
    </location>
</feature>
<dbReference type="Pfam" id="PF00196">
    <property type="entry name" value="GerE"/>
    <property type="match status" value="1"/>
</dbReference>
<dbReference type="InterPro" id="IPR055442">
    <property type="entry name" value="Beta-prop_EML-like_2nd"/>
</dbReference>
<dbReference type="Gene3D" id="3.40.50.300">
    <property type="entry name" value="P-loop containing nucleotide triphosphate hydrolases"/>
    <property type="match status" value="1"/>
</dbReference>
<dbReference type="InterPro" id="IPR001680">
    <property type="entry name" value="WD40_rpt"/>
</dbReference>
<dbReference type="PANTHER" id="PTHR19848:SF8">
    <property type="entry name" value="F-BOX AND WD REPEAT DOMAIN CONTAINING 7"/>
    <property type="match status" value="1"/>
</dbReference>
<dbReference type="GO" id="GO:0006355">
    <property type="term" value="P:regulation of DNA-templated transcription"/>
    <property type="evidence" value="ECO:0007669"/>
    <property type="project" value="InterPro"/>
</dbReference>
<dbReference type="AlphaFoldDB" id="A0A433VNT2"/>
<comment type="caution">
    <text evidence="5">The sequence shown here is derived from an EMBL/GenBank/DDBJ whole genome shotgun (WGS) entry which is preliminary data.</text>
</comment>
<dbReference type="InterPro" id="IPR036388">
    <property type="entry name" value="WH-like_DNA-bd_sf"/>
</dbReference>
<dbReference type="Proteomes" id="UP000271624">
    <property type="component" value="Unassembled WGS sequence"/>
</dbReference>
<dbReference type="Pfam" id="PF00400">
    <property type="entry name" value="WD40"/>
    <property type="match status" value="4"/>
</dbReference>
<keyword evidence="2" id="KW-0677">Repeat</keyword>
<name>A0A433VNT2_9CYAN</name>
<keyword evidence="1 3" id="KW-0853">WD repeat</keyword>
<dbReference type="InterPro" id="IPR019775">
    <property type="entry name" value="WD40_repeat_CS"/>
</dbReference>
<dbReference type="Gene3D" id="2.130.10.10">
    <property type="entry name" value="YVTN repeat-like/Quinoprotein amine dehydrogenase"/>
    <property type="match status" value="6"/>
</dbReference>
<dbReference type="GO" id="GO:0043531">
    <property type="term" value="F:ADP binding"/>
    <property type="evidence" value="ECO:0007669"/>
    <property type="project" value="InterPro"/>
</dbReference>
<protein>
    <recommendedName>
        <fullName evidence="4">HTH luxR-type domain-containing protein</fullName>
    </recommendedName>
</protein>
<feature type="repeat" description="WD" evidence="3">
    <location>
        <begin position="582"/>
        <end position="623"/>
    </location>
</feature>
<dbReference type="SUPFAM" id="SSF46894">
    <property type="entry name" value="C-terminal effector domain of the bipartite response regulators"/>
    <property type="match status" value="1"/>
</dbReference>
<keyword evidence="6" id="KW-1185">Reference proteome</keyword>
<evidence type="ECO:0000256" key="2">
    <source>
        <dbReference type="ARBA" id="ARBA00022737"/>
    </source>
</evidence>
<proteinExistence type="predicted"/>
<dbReference type="InterPro" id="IPR001646">
    <property type="entry name" value="5peptide_repeat"/>
</dbReference>
<dbReference type="EMBL" id="RSCL01000004">
    <property type="protein sequence ID" value="RUT07788.1"/>
    <property type="molecule type" value="Genomic_DNA"/>
</dbReference>
<organism evidence="5 6">
    <name type="scientific">Dulcicalothrix desertica PCC 7102</name>
    <dbReference type="NCBI Taxonomy" id="232991"/>
    <lineage>
        <taxon>Bacteria</taxon>
        <taxon>Bacillati</taxon>
        <taxon>Cyanobacteriota</taxon>
        <taxon>Cyanophyceae</taxon>
        <taxon>Nostocales</taxon>
        <taxon>Calotrichaceae</taxon>
        <taxon>Dulcicalothrix</taxon>
    </lineage>
</organism>